<keyword evidence="3" id="KW-1185">Reference proteome</keyword>
<feature type="compositionally biased region" description="Pro residues" evidence="1">
    <location>
        <begin position="152"/>
        <end position="163"/>
    </location>
</feature>
<reference evidence="2 3" key="1">
    <citation type="journal article" date="2013" name="PLoS Genet.">
        <title>Distinctive expansion of potential virulence genes in the genome of the oomycete fish pathogen Saprolegnia parasitica.</title>
        <authorList>
            <person name="Jiang R.H."/>
            <person name="de Bruijn I."/>
            <person name="Haas B.J."/>
            <person name="Belmonte R."/>
            <person name="Lobach L."/>
            <person name="Christie J."/>
            <person name="van den Ackerveken G."/>
            <person name="Bottin A."/>
            <person name="Bulone V."/>
            <person name="Diaz-Moreno S.M."/>
            <person name="Dumas B."/>
            <person name="Fan L."/>
            <person name="Gaulin E."/>
            <person name="Govers F."/>
            <person name="Grenville-Briggs L.J."/>
            <person name="Horner N.R."/>
            <person name="Levin J.Z."/>
            <person name="Mammella M."/>
            <person name="Meijer H.J."/>
            <person name="Morris P."/>
            <person name="Nusbaum C."/>
            <person name="Oome S."/>
            <person name="Phillips A.J."/>
            <person name="van Rooyen D."/>
            <person name="Rzeszutek E."/>
            <person name="Saraiva M."/>
            <person name="Secombes C.J."/>
            <person name="Seidl M.F."/>
            <person name="Snel B."/>
            <person name="Stassen J.H."/>
            <person name="Sykes S."/>
            <person name="Tripathy S."/>
            <person name="van den Berg H."/>
            <person name="Vega-Arreguin J.C."/>
            <person name="Wawra S."/>
            <person name="Young S.K."/>
            <person name="Zeng Q."/>
            <person name="Dieguez-Uribeondo J."/>
            <person name="Russ C."/>
            <person name="Tyler B.M."/>
            <person name="van West P."/>
        </authorList>
    </citation>
    <scope>NUCLEOTIDE SEQUENCE [LARGE SCALE GENOMIC DNA]</scope>
    <source>
        <strain evidence="2 3">CBS 223.65</strain>
    </source>
</reference>
<evidence type="ECO:0000313" key="3">
    <source>
        <dbReference type="Proteomes" id="UP000030745"/>
    </source>
</evidence>
<organism evidence="2 3">
    <name type="scientific">Saprolegnia parasitica (strain CBS 223.65)</name>
    <dbReference type="NCBI Taxonomy" id="695850"/>
    <lineage>
        <taxon>Eukaryota</taxon>
        <taxon>Sar</taxon>
        <taxon>Stramenopiles</taxon>
        <taxon>Oomycota</taxon>
        <taxon>Saprolegniomycetes</taxon>
        <taxon>Saprolegniales</taxon>
        <taxon>Saprolegniaceae</taxon>
        <taxon>Saprolegnia</taxon>
    </lineage>
</organism>
<dbReference type="GeneID" id="24137501"/>
<dbReference type="Proteomes" id="UP000030745">
    <property type="component" value="Unassembled WGS sequence"/>
</dbReference>
<dbReference type="AlphaFoldDB" id="A0A067BKB5"/>
<dbReference type="VEuPathDB" id="FungiDB:SPRG_15814"/>
<proteinExistence type="predicted"/>
<protein>
    <submittedName>
        <fullName evidence="2">Uncharacterized protein</fullName>
    </submittedName>
</protein>
<dbReference type="EMBL" id="KK583384">
    <property type="protein sequence ID" value="KDO18914.1"/>
    <property type="molecule type" value="Genomic_DNA"/>
</dbReference>
<feature type="region of interest" description="Disordered" evidence="1">
    <location>
        <begin position="1"/>
        <end position="29"/>
    </location>
</feature>
<gene>
    <name evidence="2" type="ORF">SPRG_15814</name>
</gene>
<sequence length="319" mass="33930">MMPEVDDDTLSVASDSTCSEHGEDDDDDRTACRLADSLDLSVAFATPPKAHAKGHTKAAVCFEKDQAPPTQRTLRHAAPIVSAVPKHAGTVAPTRVIATAKPGPTETLRATSAVPAPQVHTLQPAVQPSLGRPLQELAKTSPPAELTKKLPPAEPVQRTPPPQLAKKAQFTEPVKKAMEPTKTAPVVVTKPAAPTDIRATRRPVSPLKPVQGASMSMEEDALRREIAQLDSKLGGLRQDVVSSDEDETPVVAAYGGGAHVRVGTRTAPGDRCSLEKRRATASVQATRVRKGPCIETPSLEKPAKADKVVVKKEFAFLFM</sequence>
<dbReference type="KEGG" id="spar:SPRG_15814"/>
<dbReference type="OrthoDB" id="79923at2759"/>
<feature type="region of interest" description="Disordered" evidence="1">
    <location>
        <begin position="140"/>
        <end position="166"/>
    </location>
</feature>
<dbReference type="RefSeq" id="XP_012210384.1">
    <property type="nucleotide sequence ID" value="XM_012354994.1"/>
</dbReference>
<name>A0A067BKB5_SAPPC</name>
<evidence type="ECO:0000313" key="2">
    <source>
        <dbReference type="EMBL" id="KDO18914.1"/>
    </source>
</evidence>
<accession>A0A067BKB5</accession>
<evidence type="ECO:0000256" key="1">
    <source>
        <dbReference type="SAM" id="MobiDB-lite"/>
    </source>
</evidence>